<dbReference type="EMBL" id="BK014670">
    <property type="protein sequence ID" value="DAD67160.1"/>
    <property type="molecule type" value="Genomic_DNA"/>
</dbReference>
<name>A0A8S5LB56_9CAUD</name>
<accession>A0A8S5LB56</accession>
<proteinExistence type="predicted"/>
<sequence length="486" mass="57416">MKFNQYTWDLYKQTDVGKKTISLFENAAHDISIYDIVSKYNPMEARFSDKDSMEDCCELLWELAIENMPLPTNIDDARNLYEQIIDGEILYKDGDTFVEKADYKTYLMANMDISFMLFFKAPEYFFPNIFRYHFFDLIKVFDIFDIELPLPPKKSDYRARCMYYWELCETLQSFRKDNGLSPYELCALLYDFGQGLTKNIPTELPKPSKAWFIGGEIMPEEDLDFMFWQANEDTMRGDILVHYETHPICAITCIWIAQTDGVIDPFFYYYANTYIGNRIKLPHITLKELKNDEYFSSHSLIRKNFQGVNGWEMNNKDYVEILRMIQAKGYDISNLPTLYSPKMPCTNIKLEKDVEEQLLIPLLHSMGIADYMRQVPLRAGHRERIYPDFALHCTKTDNGYIAKVLIEAKLSMRNKKEVYAAFQQANSYAHLMESPVIILCDKEMLLVYTNEKGFNRNRYKKFFWEDMENPDSFNELRQIIKLKSKT</sequence>
<organism evidence="1">
    <name type="scientific">Siphoviridae sp. ctazQ13</name>
    <dbReference type="NCBI Taxonomy" id="2823587"/>
    <lineage>
        <taxon>Viruses</taxon>
        <taxon>Duplodnaviria</taxon>
        <taxon>Heunggongvirae</taxon>
        <taxon>Uroviricota</taxon>
        <taxon>Caudoviricetes</taxon>
    </lineage>
</organism>
<reference evidence="1" key="1">
    <citation type="journal article" date="2021" name="Proc. Natl. Acad. Sci. U.S.A.">
        <title>A Catalog of Tens of Thousands of Viruses from Human Metagenomes Reveals Hidden Associations with Chronic Diseases.</title>
        <authorList>
            <person name="Tisza M.J."/>
            <person name="Buck C.B."/>
        </authorList>
    </citation>
    <scope>NUCLEOTIDE SEQUENCE</scope>
    <source>
        <strain evidence="1">CtazQ13</strain>
    </source>
</reference>
<evidence type="ECO:0000313" key="1">
    <source>
        <dbReference type="EMBL" id="DAD67160.1"/>
    </source>
</evidence>
<protein>
    <submittedName>
        <fullName evidence="1">Type I restriction enzyme R protein</fullName>
    </submittedName>
</protein>